<dbReference type="AlphaFoldDB" id="A0AAV8RT56"/>
<accession>A0AAV8RT56</accession>
<evidence type="ECO:0000313" key="2">
    <source>
        <dbReference type="EMBL" id="KAJ8506555.1"/>
    </source>
</evidence>
<comment type="caution">
    <text evidence="2">The sequence shown here is derived from an EMBL/GenBank/DDBJ whole genome shotgun (WGS) entry which is preliminary data.</text>
</comment>
<sequence>MCQMQQTNSGASDNLELSTASRVSQEEDDSEEITYNKMNPILTNHTEAEDKDRQSSVHKTDSNGEEADKPQRIRFLDLNELAPGTSSDDGPSIRDYDQEDCYAGLLKRTEARCQSLHVLHFMAEFKILDEMSSNLAA</sequence>
<proteinExistence type="predicted"/>
<gene>
    <name evidence="2" type="ORF">OPV22_007441</name>
</gene>
<keyword evidence="3" id="KW-1185">Reference proteome</keyword>
<feature type="compositionally biased region" description="Polar residues" evidence="1">
    <location>
        <begin position="1"/>
        <end position="23"/>
    </location>
</feature>
<feature type="compositionally biased region" description="Basic and acidic residues" evidence="1">
    <location>
        <begin position="46"/>
        <end position="74"/>
    </location>
</feature>
<evidence type="ECO:0000313" key="3">
    <source>
        <dbReference type="Proteomes" id="UP001222027"/>
    </source>
</evidence>
<dbReference type="Proteomes" id="UP001222027">
    <property type="component" value="Unassembled WGS sequence"/>
</dbReference>
<protein>
    <submittedName>
        <fullName evidence="2">Uncharacterized protein</fullName>
    </submittedName>
</protein>
<name>A0AAV8RT56_ENSVE</name>
<organism evidence="2 3">
    <name type="scientific">Ensete ventricosum</name>
    <name type="common">Abyssinian banana</name>
    <name type="synonym">Musa ensete</name>
    <dbReference type="NCBI Taxonomy" id="4639"/>
    <lineage>
        <taxon>Eukaryota</taxon>
        <taxon>Viridiplantae</taxon>
        <taxon>Streptophyta</taxon>
        <taxon>Embryophyta</taxon>
        <taxon>Tracheophyta</taxon>
        <taxon>Spermatophyta</taxon>
        <taxon>Magnoliopsida</taxon>
        <taxon>Liliopsida</taxon>
        <taxon>Zingiberales</taxon>
        <taxon>Musaceae</taxon>
        <taxon>Ensete</taxon>
    </lineage>
</organism>
<evidence type="ECO:0000256" key="1">
    <source>
        <dbReference type="SAM" id="MobiDB-lite"/>
    </source>
</evidence>
<reference evidence="2 3" key="1">
    <citation type="submission" date="2022-12" db="EMBL/GenBank/DDBJ databases">
        <title>Chromosome-scale assembly of the Ensete ventricosum genome.</title>
        <authorList>
            <person name="Dussert Y."/>
            <person name="Stocks J."/>
            <person name="Wendawek A."/>
            <person name="Woldeyes F."/>
            <person name="Nichols R.A."/>
            <person name="Borrell J.S."/>
        </authorList>
    </citation>
    <scope>NUCLEOTIDE SEQUENCE [LARGE SCALE GENOMIC DNA]</scope>
    <source>
        <strain evidence="3">cv. Maze</strain>
        <tissue evidence="2">Seeds</tissue>
    </source>
</reference>
<feature type="region of interest" description="Disordered" evidence="1">
    <location>
        <begin position="1"/>
        <end position="74"/>
    </location>
</feature>
<dbReference type="EMBL" id="JAQQAF010000002">
    <property type="protein sequence ID" value="KAJ8506555.1"/>
    <property type="molecule type" value="Genomic_DNA"/>
</dbReference>